<organism evidence="2 3">
    <name type="scientific">Myxacorys almedinensis A</name>
    <dbReference type="NCBI Taxonomy" id="2690445"/>
    <lineage>
        <taxon>Bacteria</taxon>
        <taxon>Bacillati</taxon>
        <taxon>Cyanobacteriota</taxon>
        <taxon>Cyanophyceae</taxon>
        <taxon>Leptolyngbyales</taxon>
        <taxon>Leptolyngbyaceae</taxon>
        <taxon>Myxacorys</taxon>
        <taxon>Myxacorys almedinensis</taxon>
    </lineage>
</organism>
<keyword evidence="3" id="KW-1185">Reference proteome</keyword>
<feature type="domain" description="Rhodanese" evidence="1">
    <location>
        <begin position="39"/>
        <end position="128"/>
    </location>
</feature>
<dbReference type="SUPFAM" id="SSF52821">
    <property type="entry name" value="Rhodanese/Cell cycle control phosphatase"/>
    <property type="match status" value="1"/>
</dbReference>
<sequence length="157" mass="17776">MGFLKAIAWALMKRLIHRQFPNVPSLSTQRLAAWFAQAGMNRPLVLDARTPKEYEVSHLLDANLAPSDLNELSHWTNLTHSTPIVTYCSVGYRSARLAQQLQDMGYKNVFNLEGSIFEWVNEGHPVYQGTQAVKQVHPFNDVWGLLLNPDSHCSKSD</sequence>
<proteinExistence type="predicted"/>
<reference evidence="2" key="1">
    <citation type="submission" date="2019-12" db="EMBL/GenBank/DDBJ databases">
        <title>High-Quality draft genome sequences of three cyanobacteria isolated from the limestone walls of the Old Cathedral of Coimbra.</title>
        <authorList>
            <person name="Tiago I."/>
            <person name="Soares F."/>
            <person name="Portugal A."/>
        </authorList>
    </citation>
    <scope>NUCLEOTIDE SEQUENCE</scope>
    <source>
        <strain evidence="2">A</strain>
    </source>
</reference>
<dbReference type="InterPro" id="IPR036873">
    <property type="entry name" value="Rhodanese-like_dom_sf"/>
</dbReference>
<dbReference type="Gene3D" id="3.40.250.10">
    <property type="entry name" value="Rhodanese-like domain"/>
    <property type="match status" value="1"/>
</dbReference>
<comment type="caution">
    <text evidence="2">The sequence shown here is derived from an EMBL/GenBank/DDBJ whole genome shotgun (WGS) entry which is preliminary data.</text>
</comment>
<dbReference type="PANTHER" id="PTHR43031">
    <property type="entry name" value="FAD-DEPENDENT OXIDOREDUCTASE"/>
    <property type="match status" value="1"/>
</dbReference>
<dbReference type="EMBL" id="WVIE01000011">
    <property type="protein sequence ID" value="NDJ17816.1"/>
    <property type="molecule type" value="Genomic_DNA"/>
</dbReference>
<dbReference type="AlphaFoldDB" id="A0A8J7Z4Q6"/>
<dbReference type="PANTHER" id="PTHR43031:SF1">
    <property type="entry name" value="PYRIDINE NUCLEOTIDE-DISULPHIDE OXIDOREDUCTASE"/>
    <property type="match status" value="1"/>
</dbReference>
<dbReference type="InterPro" id="IPR001763">
    <property type="entry name" value="Rhodanese-like_dom"/>
</dbReference>
<dbReference type="Proteomes" id="UP000646053">
    <property type="component" value="Unassembled WGS sequence"/>
</dbReference>
<protein>
    <submittedName>
        <fullName evidence="2">Rhodanese-like domain-containing protein</fullName>
    </submittedName>
</protein>
<accession>A0A8J7Z4Q6</accession>
<dbReference type="InterPro" id="IPR050229">
    <property type="entry name" value="GlpE_sulfurtransferase"/>
</dbReference>
<dbReference type="SMART" id="SM00450">
    <property type="entry name" value="RHOD"/>
    <property type="match status" value="1"/>
</dbReference>
<name>A0A8J7Z4Q6_9CYAN</name>
<evidence type="ECO:0000313" key="3">
    <source>
        <dbReference type="Proteomes" id="UP000646053"/>
    </source>
</evidence>
<dbReference type="RefSeq" id="WP_162423340.1">
    <property type="nucleotide sequence ID" value="NZ_WVIE01000011.1"/>
</dbReference>
<gene>
    <name evidence="2" type="ORF">GS601_11010</name>
</gene>
<evidence type="ECO:0000259" key="1">
    <source>
        <dbReference type="PROSITE" id="PS50206"/>
    </source>
</evidence>
<dbReference type="CDD" id="cd00158">
    <property type="entry name" value="RHOD"/>
    <property type="match status" value="1"/>
</dbReference>
<evidence type="ECO:0000313" key="2">
    <source>
        <dbReference type="EMBL" id="NDJ17816.1"/>
    </source>
</evidence>
<dbReference type="Pfam" id="PF00581">
    <property type="entry name" value="Rhodanese"/>
    <property type="match status" value="1"/>
</dbReference>
<dbReference type="PROSITE" id="PS50206">
    <property type="entry name" value="RHODANESE_3"/>
    <property type="match status" value="1"/>
</dbReference>